<comment type="caution">
    <text evidence="1">The sequence shown here is derived from an EMBL/GenBank/DDBJ whole genome shotgun (WGS) entry which is preliminary data.</text>
</comment>
<evidence type="ECO:0000313" key="1">
    <source>
        <dbReference type="EMBL" id="PDV97193.1"/>
    </source>
</evidence>
<proteinExistence type="predicted"/>
<dbReference type="RefSeq" id="WP_097654616.1">
    <property type="nucleotide sequence ID" value="NZ_LYXE01000157.1"/>
</dbReference>
<protein>
    <recommendedName>
        <fullName evidence="3">Roadblock/LAMTOR2 domain-containing protein</fullName>
    </recommendedName>
</protein>
<sequence>MSLLDLLYEALETVEGARFAGVVGTDGLGVEMVYADDDDEFDLELAELELATLAANAGAASKRIGSGRVYDLTVETDELTYLASLVTPGYFAVLGLYADASLDGARAILGELVERIQVEV</sequence>
<gene>
    <name evidence="1" type="ORF">A9Q02_04600</name>
</gene>
<dbReference type="Gene3D" id="3.30.450.30">
    <property type="entry name" value="Dynein light chain 2a, cytoplasmic"/>
    <property type="match status" value="1"/>
</dbReference>
<dbReference type="SUPFAM" id="SSF103196">
    <property type="entry name" value="Roadblock/LC7 domain"/>
    <property type="match status" value="1"/>
</dbReference>
<organism evidence="1 2">
    <name type="scientific">Candidatus Chloroploca asiatica</name>
    <dbReference type="NCBI Taxonomy" id="1506545"/>
    <lineage>
        <taxon>Bacteria</taxon>
        <taxon>Bacillati</taxon>
        <taxon>Chloroflexota</taxon>
        <taxon>Chloroflexia</taxon>
        <taxon>Chloroflexales</taxon>
        <taxon>Chloroflexineae</taxon>
        <taxon>Oscillochloridaceae</taxon>
        <taxon>Candidatus Chloroploca</taxon>
    </lineage>
</organism>
<dbReference type="Proteomes" id="UP000220922">
    <property type="component" value="Unassembled WGS sequence"/>
</dbReference>
<dbReference type="OrthoDB" id="161914at2"/>
<name>A0A2H3KHG2_9CHLR</name>
<reference evidence="1 2" key="1">
    <citation type="submission" date="2016-05" db="EMBL/GenBank/DDBJ databases">
        <authorList>
            <person name="Lavstsen T."/>
            <person name="Jespersen J.S."/>
        </authorList>
    </citation>
    <scope>NUCLEOTIDE SEQUENCE [LARGE SCALE GENOMIC DNA]</scope>
    <source>
        <strain evidence="1 2">B7-9</strain>
    </source>
</reference>
<keyword evidence="2" id="KW-1185">Reference proteome</keyword>
<accession>A0A2H3KHG2</accession>
<evidence type="ECO:0008006" key="3">
    <source>
        <dbReference type="Google" id="ProtNLM"/>
    </source>
</evidence>
<dbReference type="EMBL" id="LYXE01000157">
    <property type="protein sequence ID" value="PDV97193.1"/>
    <property type="molecule type" value="Genomic_DNA"/>
</dbReference>
<evidence type="ECO:0000313" key="2">
    <source>
        <dbReference type="Proteomes" id="UP000220922"/>
    </source>
</evidence>
<dbReference type="AlphaFoldDB" id="A0A2H3KHG2"/>